<feature type="transmembrane region" description="Helical" evidence="1">
    <location>
        <begin position="302"/>
        <end position="325"/>
    </location>
</feature>
<dbReference type="Gene3D" id="1.20.140.150">
    <property type="match status" value="1"/>
</dbReference>
<keyword evidence="1" id="KW-0812">Transmembrane</keyword>
<evidence type="ECO:0000313" key="3">
    <source>
        <dbReference type="RefSeq" id="XP_025424283.1"/>
    </source>
</evidence>
<sequence length="340" mass="38671">MDTVTVHYWPTEPQSCSSIQPLSFILTITLILTSCTTLMLCTSVWTDHWENMEWDFQEVISVLKTLNKSSKWLNNIKTEWLVNGTTLKITINAAKSLPQNNDDSTLVLATSNQYHHTNLYMHSLLYKAGETATVILAPMYGGIWTLCISLSDNQLLQLYQETDQKTGWVVPKCVNYLAEGEPPEGEYFKPDWHHRMQNVSISCALVSIIIVITASLIGVYSICRHQISAILITAVMYLLAATFGLFTLGIMHNKHQSRKTHSQKNCNRSLALIDGMIYVRGNMCQTINFWEQLLTARIYSLGWSVNMGWTAVLFCILTSFLWIILSKLMRQSSVYNNSNH</sequence>
<dbReference type="RefSeq" id="XP_025424283.1">
    <property type="nucleotide sequence ID" value="XM_025568498.1"/>
</dbReference>
<evidence type="ECO:0000313" key="5">
    <source>
        <dbReference type="RefSeq" id="XP_025424285.1"/>
    </source>
</evidence>
<keyword evidence="1" id="KW-1133">Transmembrane helix</keyword>
<feature type="transmembrane region" description="Helical" evidence="1">
    <location>
        <begin position="22"/>
        <end position="45"/>
    </location>
</feature>
<accession>A0A8B8GM03</accession>
<dbReference type="AlphaFoldDB" id="A0A8B8GM03"/>
<protein>
    <submittedName>
        <fullName evidence="3 4">Uncharacterized protein LOC112693433</fullName>
    </submittedName>
</protein>
<gene>
    <name evidence="3 4 5" type="primary">LOC112693433</name>
</gene>
<dbReference type="GeneID" id="112693433"/>
<dbReference type="RefSeq" id="XP_025424284.1">
    <property type="nucleotide sequence ID" value="XM_025568499.1"/>
</dbReference>
<evidence type="ECO:0000313" key="4">
    <source>
        <dbReference type="RefSeq" id="XP_025424284.1"/>
    </source>
</evidence>
<organism evidence="2 4">
    <name type="scientific">Sipha flava</name>
    <name type="common">yellow sugarcane aphid</name>
    <dbReference type="NCBI Taxonomy" id="143950"/>
    <lineage>
        <taxon>Eukaryota</taxon>
        <taxon>Metazoa</taxon>
        <taxon>Ecdysozoa</taxon>
        <taxon>Arthropoda</taxon>
        <taxon>Hexapoda</taxon>
        <taxon>Insecta</taxon>
        <taxon>Pterygota</taxon>
        <taxon>Neoptera</taxon>
        <taxon>Paraneoptera</taxon>
        <taxon>Hemiptera</taxon>
        <taxon>Sternorrhyncha</taxon>
        <taxon>Aphidomorpha</taxon>
        <taxon>Aphidoidea</taxon>
        <taxon>Aphididae</taxon>
        <taxon>Sipha</taxon>
    </lineage>
</organism>
<keyword evidence="1" id="KW-0472">Membrane</keyword>
<dbReference type="OrthoDB" id="6419888at2759"/>
<feature type="transmembrane region" description="Helical" evidence="1">
    <location>
        <begin position="199"/>
        <end position="221"/>
    </location>
</feature>
<proteinExistence type="predicted"/>
<evidence type="ECO:0000256" key="1">
    <source>
        <dbReference type="SAM" id="Phobius"/>
    </source>
</evidence>
<dbReference type="RefSeq" id="XP_025424285.1">
    <property type="nucleotide sequence ID" value="XM_025568500.1"/>
</dbReference>
<reference evidence="3 4" key="1">
    <citation type="submission" date="2025-04" db="UniProtKB">
        <authorList>
            <consortium name="RefSeq"/>
        </authorList>
    </citation>
    <scope>IDENTIFICATION</scope>
    <source>
        <tissue evidence="3 4">Whole body</tissue>
    </source>
</reference>
<feature type="transmembrane region" description="Helical" evidence="1">
    <location>
        <begin position="227"/>
        <end position="250"/>
    </location>
</feature>
<keyword evidence="2" id="KW-1185">Reference proteome</keyword>
<name>A0A8B8GM03_9HEMI</name>
<dbReference type="Proteomes" id="UP000694846">
    <property type="component" value="Unplaced"/>
</dbReference>
<evidence type="ECO:0000313" key="2">
    <source>
        <dbReference type="Proteomes" id="UP000694846"/>
    </source>
</evidence>